<sequence length="351" mass="39363">MPRDSRTRQSGRLVFISHAAADKELVNFFVDTVLITGIGINHASIFNTSSTSSPIPPGSNFTEDIRKAMQDAECVIALVTTTYRERAFAMAELGAAWALDRLVPILVPPLDFKDTEGVLKGTQCFKINNKEDLSHLYDYFADLAKGKRSWLNPTGSATFERHRDKFLRELAQMLKENSSPEKSIASESSGEAQVAQSAAQPPLRSSEDVEKDFERLVSELREALAKLPVIVRVAFMFSANGSWVIEKPVHTQEIDETEHLGLIKAKLRWDRPGASKERIYSPTRTGQLNRDVFRVIKELSRLLVNAPPDFHREYEAKNGHPASLKASQFWDTHDLYSEGEPGKETASFRNS</sequence>
<proteinExistence type="predicted"/>
<dbReference type="HOGENOM" id="CLU_782404_0_0_7"/>
<evidence type="ECO:0000259" key="2">
    <source>
        <dbReference type="Pfam" id="PF13676"/>
    </source>
</evidence>
<dbReference type="RefSeq" id="WP_013377162.1">
    <property type="nucleotide sequence ID" value="NC_014623.1"/>
</dbReference>
<gene>
    <name evidence="3" type="ordered locus">STAUR_6164</name>
</gene>
<dbReference type="Gene3D" id="3.40.50.10140">
    <property type="entry name" value="Toll/interleukin-1 receptor homology (TIR) domain"/>
    <property type="match status" value="1"/>
</dbReference>
<name>E3FEF1_STIAD</name>
<dbReference type="EMBL" id="CP002271">
    <property type="protein sequence ID" value="ADO73921.1"/>
    <property type="molecule type" value="Genomic_DNA"/>
</dbReference>
<dbReference type="InterPro" id="IPR035897">
    <property type="entry name" value="Toll_tir_struct_dom_sf"/>
</dbReference>
<feature type="compositionally biased region" description="Low complexity" evidence="1">
    <location>
        <begin position="180"/>
        <end position="189"/>
    </location>
</feature>
<dbReference type="AlphaFoldDB" id="E3FEF1"/>
<dbReference type="InterPro" id="IPR000157">
    <property type="entry name" value="TIR_dom"/>
</dbReference>
<reference evidence="3 4" key="1">
    <citation type="journal article" date="2011" name="Mol. Biol. Evol.">
        <title>Comparative genomic analysis of fruiting body formation in Myxococcales.</title>
        <authorList>
            <person name="Huntley S."/>
            <person name="Hamann N."/>
            <person name="Wegener-Feldbrugge S."/>
            <person name="Treuner-Lange A."/>
            <person name="Kube M."/>
            <person name="Reinhardt R."/>
            <person name="Klages S."/>
            <person name="Muller R."/>
            <person name="Ronning C.M."/>
            <person name="Nierman W.C."/>
            <person name="Sogaard-Andersen L."/>
        </authorList>
    </citation>
    <scope>NUCLEOTIDE SEQUENCE [LARGE SCALE GENOMIC DNA]</scope>
    <source>
        <strain evidence="3 4">DW4/3-1</strain>
    </source>
</reference>
<dbReference type="Proteomes" id="UP000001351">
    <property type="component" value="Chromosome"/>
</dbReference>
<feature type="region of interest" description="Disordered" evidence="1">
    <location>
        <begin position="177"/>
        <end position="207"/>
    </location>
</feature>
<feature type="domain" description="TIR" evidence="2">
    <location>
        <begin position="14"/>
        <end position="129"/>
    </location>
</feature>
<dbReference type="eggNOG" id="ENOG50332G0">
    <property type="taxonomic scope" value="Bacteria"/>
</dbReference>
<evidence type="ECO:0000256" key="1">
    <source>
        <dbReference type="SAM" id="MobiDB-lite"/>
    </source>
</evidence>
<dbReference type="OrthoDB" id="4772211at2"/>
<feature type="compositionally biased region" description="Polar residues" evidence="1">
    <location>
        <begin position="190"/>
        <end position="199"/>
    </location>
</feature>
<dbReference type="Pfam" id="PF13676">
    <property type="entry name" value="TIR_2"/>
    <property type="match status" value="1"/>
</dbReference>
<dbReference type="KEGG" id="sur:STAUR_6164"/>
<evidence type="ECO:0000313" key="4">
    <source>
        <dbReference type="Proteomes" id="UP000001351"/>
    </source>
</evidence>
<keyword evidence="4" id="KW-1185">Reference proteome</keyword>
<evidence type="ECO:0000313" key="3">
    <source>
        <dbReference type="EMBL" id="ADO73921.1"/>
    </source>
</evidence>
<organism evidence="3 4">
    <name type="scientific">Stigmatella aurantiaca (strain DW4/3-1)</name>
    <dbReference type="NCBI Taxonomy" id="378806"/>
    <lineage>
        <taxon>Bacteria</taxon>
        <taxon>Pseudomonadati</taxon>
        <taxon>Myxococcota</taxon>
        <taxon>Myxococcia</taxon>
        <taxon>Myxococcales</taxon>
        <taxon>Cystobacterineae</taxon>
        <taxon>Archangiaceae</taxon>
        <taxon>Stigmatella</taxon>
    </lineage>
</organism>
<dbReference type="GO" id="GO:0007165">
    <property type="term" value="P:signal transduction"/>
    <property type="evidence" value="ECO:0007669"/>
    <property type="project" value="InterPro"/>
</dbReference>
<protein>
    <recommendedName>
        <fullName evidence="2">TIR domain-containing protein</fullName>
    </recommendedName>
</protein>
<accession>E3FEF1</accession>
<dbReference type="SUPFAM" id="SSF52200">
    <property type="entry name" value="Toll/Interleukin receptor TIR domain"/>
    <property type="match status" value="1"/>
</dbReference>